<feature type="binding site" evidence="5">
    <location>
        <position position="100"/>
    </location>
    <ligand>
        <name>substrate</name>
    </ligand>
</feature>
<proteinExistence type="evidence at transcript level"/>
<feature type="binding site" evidence="5">
    <location>
        <position position="133"/>
    </location>
    <ligand>
        <name>substrate</name>
    </ligand>
</feature>
<sequence>MAEGEPIRVVVTGAAGQIAYSLISMIANGDVFGKEQSVILHLLDIPPAMGVLEGVCMEIDDLALPLVKGYVKTTEPELAFKDVDAAFLVGAMPRREGMERKDLLSANVKIFKVQGEALNKYAKKDVKVLVVGNPANTNALICSFYAPSIPKENFTAMTRLDQNRAQSAIAKRLGLCVSNVKNVTIWGNHSSTQFPDVFNASVKLPGSSKSVYDSINDSQWLESDFIKTIQTRGAAVIQARKMSSAMSAAKAAVDHMRDWWSGTSEGSWVSMGVISDGSYGVPQGLIYSLPVSISNKQWKIVQGLKITDFAKNKLDLTAKELLEEKEEAMAVCNA</sequence>
<dbReference type="GO" id="GO:0030060">
    <property type="term" value="F:L-malate dehydrogenase (NAD+) activity"/>
    <property type="evidence" value="ECO:0007669"/>
    <property type="project" value="UniProtKB-EC"/>
</dbReference>
<dbReference type="FunFam" id="3.90.110.10:FF:000002">
    <property type="entry name" value="Malate dehydrogenase"/>
    <property type="match status" value="1"/>
</dbReference>
<comment type="similarity">
    <text evidence="1">Belongs to the LDH/MDH superfamily. MDH type 2 family.</text>
</comment>
<dbReference type="InterPro" id="IPR010945">
    <property type="entry name" value="Malate_DH_type2"/>
</dbReference>
<feature type="binding site" evidence="6">
    <location>
        <position position="107"/>
    </location>
    <ligand>
        <name>NAD(+)</name>
        <dbReference type="ChEBI" id="CHEBI:57540"/>
    </ligand>
</feature>
<evidence type="ECO:0000313" key="13">
    <source>
        <dbReference type="Proteomes" id="UP001154329"/>
    </source>
</evidence>
<dbReference type="InterPro" id="IPR022383">
    <property type="entry name" value="Lactate/malate_DH_C"/>
</dbReference>
<keyword evidence="8" id="KW-0816">Tricarboxylic acid cycle</keyword>
<dbReference type="AlphaFoldDB" id="A0A0C5QRX6"/>
<feature type="domain" description="Lactate/malate dehydrogenase C-terminal" evidence="10">
    <location>
        <begin position="158"/>
        <end position="330"/>
    </location>
</feature>
<evidence type="ECO:0000256" key="8">
    <source>
        <dbReference type="RuleBase" id="RU003405"/>
    </source>
</evidence>
<dbReference type="InterPro" id="IPR011274">
    <property type="entry name" value="Malate_DH_NAD-dep_euk"/>
</dbReference>
<reference evidence="11" key="1">
    <citation type="journal article" date="2015" name="Insect Mol. Biol.">
        <title>Effects of Lysiphlebia japonica (Ashmead) on cotton-melon aphid Aphis gossypii Glover lipid synthesis.</title>
        <authorList>
            <person name="Zhang S."/>
            <person name="Luo J.Y."/>
            <person name="Lv L.M."/>
            <person name="Wang C.Y."/>
            <person name="Li C.H."/>
            <person name="Zhu X.Z."/>
            <person name="Cui J.J."/>
        </authorList>
    </citation>
    <scope>NUCLEOTIDE SEQUENCE</scope>
</reference>
<dbReference type="InterPro" id="IPR001252">
    <property type="entry name" value="Malate_DH_AS"/>
</dbReference>
<dbReference type="InterPro" id="IPR001236">
    <property type="entry name" value="Lactate/malate_DH_N"/>
</dbReference>
<dbReference type="EMBL" id="OU899037">
    <property type="protein sequence ID" value="CAH1737283.1"/>
    <property type="molecule type" value="Genomic_DNA"/>
</dbReference>
<dbReference type="SUPFAM" id="SSF51735">
    <property type="entry name" value="NAD(P)-binding Rossmann-fold domains"/>
    <property type="match status" value="1"/>
</dbReference>
<reference evidence="12" key="3">
    <citation type="submission" date="2022-10" db="EMBL/GenBank/DDBJ databases">
        <authorList>
            <consortium name="ENA_rothamsted_submissions"/>
            <consortium name="culmorum"/>
            <person name="King R."/>
        </authorList>
    </citation>
    <scope>NUCLEOTIDE SEQUENCE</scope>
</reference>
<dbReference type="PROSITE" id="PS00068">
    <property type="entry name" value="MDH"/>
    <property type="match status" value="1"/>
</dbReference>
<protein>
    <recommendedName>
        <fullName evidence="8">Malate dehydrogenase</fullName>
        <ecNumber evidence="8">1.1.1.37</ecNumber>
    </recommendedName>
</protein>
<evidence type="ECO:0000256" key="4">
    <source>
        <dbReference type="PIRSR" id="PIRSR000102-1"/>
    </source>
</evidence>
<dbReference type="PIRSF" id="PIRSF000102">
    <property type="entry name" value="Lac_mal_DH"/>
    <property type="match status" value="1"/>
</dbReference>
<feature type="binding site" evidence="6">
    <location>
        <position position="44"/>
    </location>
    <ligand>
        <name>NAD(+)</name>
        <dbReference type="ChEBI" id="CHEBI:57540"/>
    </ligand>
</feature>
<dbReference type="HAMAP" id="MF_01517">
    <property type="entry name" value="Malate_dehydrog_2"/>
    <property type="match status" value="1"/>
</dbReference>
<evidence type="ECO:0000256" key="6">
    <source>
        <dbReference type="PIRSR" id="PIRSR000102-3"/>
    </source>
</evidence>
<evidence type="ECO:0000256" key="2">
    <source>
        <dbReference type="ARBA" id="ARBA00023002"/>
    </source>
</evidence>
<feature type="domain" description="Lactate/malate dehydrogenase N-terminal" evidence="9">
    <location>
        <begin position="8"/>
        <end position="154"/>
    </location>
</feature>
<feature type="binding site" evidence="5">
    <location>
        <position position="164"/>
    </location>
    <ligand>
        <name>substrate</name>
    </ligand>
</feature>
<feature type="binding site" evidence="5">
    <location>
        <position position="94"/>
    </location>
    <ligand>
        <name>substrate</name>
    </ligand>
</feature>
<dbReference type="Pfam" id="PF02866">
    <property type="entry name" value="Ldh_1_C"/>
    <property type="match status" value="1"/>
</dbReference>
<evidence type="ECO:0000256" key="3">
    <source>
        <dbReference type="ARBA" id="ARBA00023027"/>
    </source>
</evidence>
<evidence type="ECO:0000259" key="10">
    <source>
        <dbReference type="Pfam" id="PF02866"/>
    </source>
</evidence>
<feature type="binding site" evidence="6">
    <location>
        <begin position="131"/>
        <end position="133"/>
    </location>
    <ligand>
        <name>NAD(+)</name>
        <dbReference type="ChEBI" id="CHEBI:57540"/>
    </ligand>
</feature>
<dbReference type="Pfam" id="PF00056">
    <property type="entry name" value="Ldh_1_N"/>
    <property type="match status" value="1"/>
</dbReference>
<dbReference type="NCBIfam" id="NF003916">
    <property type="entry name" value="PRK05442.1"/>
    <property type="match status" value="1"/>
</dbReference>
<keyword evidence="3 6" id="KW-0520">NAD</keyword>
<dbReference type="SUPFAM" id="SSF56327">
    <property type="entry name" value="LDH C-terminal domain-like"/>
    <property type="match status" value="1"/>
</dbReference>
<dbReference type="InterPro" id="IPR001557">
    <property type="entry name" value="L-lactate/malate_DH"/>
</dbReference>
<name>A0A0C5QRX6_APHGO</name>
<dbReference type="GO" id="GO:0006099">
    <property type="term" value="P:tricarboxylic acid cycle"/>
    <property type="evidence" value="ECO:0007669"/>
    <property type="project" value="UniProtKB-KW"/>
</dbReference>
<comment type="catalytic activity">
    <reaction evidence="8">
        <text>(S)-malate + NAD(+) = oxaloacetate + NADH + H(+)</text>
        <dbReference type="Rhea" id="RHEA:21432"/>
        <dbReference type="ChEBI" id="CHEBI:15378"/>
        <dbReference type="ChEBI" id="CHEBI:15589"/>
        <dbReference type="ChEBI" id="CHEBI:16452"/>
        <dbReference type="ChEBI" id="CHEBI:57540"/>
        <dbReference type="ChEBI" id="CHEBI:57945"/>
        <dbReference type="EC" id="1.1.1.37"/>
    </reaction>
</comment>
<dbReference type="InterPro" id="IPR036291">
    <property type="entry name" value="NAD(P)-bd_dom_sf"/>
</dbReference>
<dbReference type="InterPro" id="IPR015955">
    <property type="entry name" value="Lactate_DH/Glyco_Ohase_4_C"/>
</dbReference>
<dbReference type="FunFam" id="3.40.50.720:FF:000010">
    <property type="entry name" value="Malate dehydrogenase"/>
    <property type="match status" value="1"/>
</dbReference>
<evidence type="ECO:0000256" key="5">
    <source>
        <dbReference type="PIRSR" id="PIRSR000102-2"/>
    </source>
</evidence>
<dbReference type="PANTHER" id="PTHR23382">
    <property type="entry name" value="MALATE DEHYDROGENASE"/>
    <property type="match status" value="1"/>
</dbReference>
<reference evidence="12" key="2">
    <citation type="submission" date="2022-02" db="EMBL/GenBank/DDBJ databases">
        <authorList>
            <person name="King R."/>
        </authorList>
    </citation>
    <scope>NUCLEOTIDE SEQUENCE</scope>
</reference>
<keyword evidence="2 7" id="KW-0560">Oxidoreductase</keyword>
<evidence type="ECO:0000259" key="9">
    <source>
        <dbReference type="Pfam" id="PF00056"/>
    </source>
</evidence>
<gene>
    <name evidence="12" type="ORF">APHIGO_LOCUS10846</name>
</gene>
<accession>A0A0C5QRX6</accession>
<dbReference type="GO" id="GO:0006108">
    <property type="term" value="P:malate metabolic process"/>
    <property type="evidence" value="ECO:0007669"/>
    <property type="project" value="InterPro"/>
</dbReference>
<dbReference type="NCBIfam" id="TIGR01758">
    <property type="entry name" value="MDH_euk_cyt"/>
    <property type="match status" value="1"/>
</dbReference>
<evidence type="ECO:0000313" key="11">
    <source>
        <dbReference type="EMBL" id="AJQ30125.1"/>
    </source>
</evidence>
<dbReference type="NCBIfam" id="TIGR01759">
    <property type="entry name" value="MalateDH-SF1"/>
    <property type="match status" value="1"/>
</dbReference>
<dbReference type="EMBL" id="KM609501">
    <property type="protein sequence ID" value="AJQ30125.1"/>
    <property type="molecule type" value="mRNA"/>
</dbReference>
<dbReference type="Proteomes" id="UP001154329">
    <property type="component" value="Chromosome 4"/>
</dbReference>
<dbReference type="CDD" id="cd01336">
    <property type="entry name" value="MDH_cytoplasmic_cytosolic"/>
    <property type="match status" value="1"/>
</dbReference>
<evidence type="ECO:0000256" key="7">
    <source>
        <dbReference type="RuleBase" id="RU003369"/>
    </source>
</evidence>
<dbReference type="OrthoDB" id="4069699at2759"/>
<feature type="active site" description="Proton acceptor" evidence="4">
    <location>
        <position position="189"/>
    </location>
</feature>
<evidence type="ECO:0000313" key="12">
    <source>
        <dbReference type="EMBL" id="CAH1737283.1"/>
    </source>
</evidence>
<dbReference type="EC" id="1.1.1.37" evidence="8"/>
<organism evidence="11">
    <name type="scientific">Aphis gossypii</name>
    <name type="common">Cotton aphid</name>
    <dbReference type="NCBI Taxonomy" id="80765"/>
    <lineage>
        <taxon>Eukaryota</taxon>
        <taxon>Metazoa</taxon>
        <taxon>Ecdysozoa</taxon>
        <taxon>Arthropoda</taxon>
        <taxon>Hexapoda</taxon>
        <taxon>Insecta</taxon>
        <taxon>Pterygota</taxon>
        <taxon>Neoptera</taxon>
        <taxon>Paraneoptera</taxon>
        <taxon>Hemiptera</taxon>
        <taxon>Sternorrhyncha</taxon>
        <taxon>Aphidomorpha</taxon>
        <taxon>Aphidoidea</taxon>
        <taxon>Aphididae</taxon>
        <taxon>Aphidini</taxon>
        <taxon>Aphis</taxon>
        <taxon>Aphis</taxon>
    </lineage>
</organism>
<dbReference type="Gene3D" id="3.90.110.10">
    <property type="entry name" value="Lactate dehydrogenase/glycoside hydrolase, family 4, C-terminal"/>
    <property type="match status" value="1"/>
</dbReference>
<evidence type="ECO:0000256" key="1">
    <source>
        <dbReference type="ARBA" id="ARBA00009613"/>
    </source>
</evidence>
<dbReference type="Gene3D" id="3.40.50.720">
    <property type="entry name" value="NAD(P)-binding Rossmann-like Domain"/>
    <property type="match status" value="1"/>
</dbReference>
<keyword evidence="13" id="KW-1185">Reference proteome</keyword>